<accession>A0A444PVB0</accession>
<dbReference type="InterPro" id="IPR050463">
    <property type="entry name" value="Gfo/Idh/MocA_oxidrdct_glycsds"/>
</dbReference>
<dbReference type="Pfam" id="PF22725">
    <property type="entry name" value="GFO_IDH_MocA_C3"/>
    <property type="match status" value="1"/>
</dbReference>
<evidence type="ECO:0000313" key="6">
    <source>
        <dbReference type="EMBL" id="RWZ51805.1"/>
    </source>
</evidence>
<dbReference type="InterPro" id="IPR036291">
    <property type="entry name" value="NAD(P)-bd_dom_sf"/>
</dbReference>
<dbReference type="Gene3D" id="3.40.50.720">
    <property type="entry name" value="NAD(P)-binding Rossmann-like Domain"/>
    <property type="match status" value="1"/>
</dbReference>
<proteinExistence type="predicted"/>
<keyword evidence="2" id="KW-0520">NAD</keyword>
<protein>
    <submittedName>
        <fullName evidence="6">Gfo/Idh/MocA family oxidoreductase</fullName>
    </submittedName>
</protein>
<dbReference type="EMBL" id="RZNB01000002">
    <property type="protein sequence ID" value="RWZ51805.1"/>
    <property type="molecule type" value="Genomic_DNA"/>
</dbReference>
<dbReference type="OrthoDB" id="9776544at2"/>
<evidence type="ECO:0000259" key="4">
    <source>
        <dbReference type="Pfam" id="PF01408"/>
    </source>
</evidence>
<gene>
    <name evidence="6" type="ORF">ELQ90_06835</name>
</gene>
<dbReference type="GO" id="GO:0000166">
    <property type="term" value="F:nucleotide binding"/>
    <property type="evidence" value="ECO:0007669"/>
    <property type="project" value="InterPro"/>
</dbReference>
<feature type="region of interest" description="Disordered" evidence="3">
    <location>
        <begin position="348"/>
        <end position="377"/>
    </location>
</feature>
<evidence type="ECO:0000256" key="2">
    <source>
        <dbReference type="ARBA" id="ARBA00023027"/>
    </source>
</evidence>
<feature type="domain" description="Gfo/Idh/MocA-like oxidoreductase N-terminal" evidence="4">
    <location>
        <begin position="5"/>
        <end position="118"/>
    </location>
</feature>
<comment type="caution">
    <text evidence="6">The sequence shown here is derived from an EMBL/GenBank/DDBJ whole genome shotgun (WGS) entry which is preliminary data.</text>
</comment>
<dbReference type="PANTHER" id="PTHR43818:SF11">
    <property type="entry name" value="BCDNA.GH03377"/>
    <property type="match status" value="1"/>
</dbReference>
<dbReference type="InterPro" id="IPR000683">
    <property type="entry name" value="Gfo/Idh/MocA-like_OxRdtase_N"/>
</dbReference>
<dbReference type="InterPro" id="IPR055170">
    <property type="entry name" value="GFO_IDH_MocA-like_dom"/>
</dbReference>
<dbReference type="AlphaFoldDB" id="A0A444PVB0"/>
<evidence type="ECO:0000256" key="3">
    <source>
        <dbReference type="SAM" id="MobiDB-lite"/>
    </source>
</evidence>
<dbReference type="GO" id="GO:0016491">
    <property type="term" value="F:oxidoreductase activity"/>
    <property type="evidence" value="ECO:0007669"/>
    <property type="project" value="UniProtKB-KW"/>
</dbReference>
<keyword evidence="7" id="KW-1185">Reference proteome</keyword>
<name>A0A444PVB0_9MICO</name>
<dbReference type="Pfam" id="PF01408">
    <property type="entry name" value="GFO_IDH_MocA"/>
    <property type="match status" value="1"/>
</dbReference>
<organism evidence="6 7">
    <name type="scientific">Labedella phragmitis</name>
    <dbReference type="NCBI Taxonomy" id="2498849"/>
    <lineage>
        <taxon>Bacteria</taxon>
        <taxon>Bacillati</taxon>
        <taxon>Actinomycetota</taxon>
        <taxon>Actinomycetes</taxon>
        <taxon>Micrococcales</taxon>
        <taxon>Microbacteriaceae</taxon>
        <taxon>Labedella</taxon>
    </lineage>
</organism>
<evidence type="ECO:0000256" key="1">
    <source>
        <dbReference type="ARBA" id="ARBA00023002"/>
    </source>
</evidence>
<dbReference type="SUPFAM" id="SSF55347">
    <property type="entry name" value="Glyceraldehyde-3-phosphate dehydrogenase-like, C-terminal domain"/>
    <property type="match status" value="1"/>
</dbReference>
<sequence>MGLPLRVGIVGVGKISEQYLATLPSLPVLRLVAVADLDAERTELVAAAHGVRASTVDELLAAPDVDVVLNLTIPSAHVEIGTRALRAGKHVFAEKPLGLEPASAQAMLDLADSLGLRVGSAPDTVLGTGVQTARVVVDSGAIGTPIAASVFWSAPGHERWHPSPAFYYQPGGGPLLDMGPYYLTALVHLFGPVVRVYGRSTRSDRVRTIETGPNAGTTLSVDVDTHVSAVLEHAGGVTSTITVSFEIRRTRAPLFEVFGTGGTVAVPDPNMFSESVEIATDEDPEWRKVPESAGYRDATRGIGLADLAESVADGRPHRASGRLALHVLEIMDAVLRSNAAHTAIELESRVERPEPVPLRAPDGVEPLPSPASNRTTS</sequence>
<keyword evidence="1" id="KW-0560">Oxidoreductase</keyword>
<evidence type="ECO:0000259" key="5">
    <source>
        <dbReference type="Pfam" id="PF22725"/>
    </source>
</evidence>
<reference evidence="6 7" key="1">
    <citation type="submission" date="2018-12" db="EMBL/GenBank/DDBJ databases">
        <authorList>
            <person name="Li F."/>
        </authorList>
    </citation>
    <scope>NUCLEOTIDE SEQUENCE [LARGE SCALE GENOMIC DNA]</scope>
    <source>
        <strain evidence="6 7">11W25H-1</strain>
    </source>
</reference>
<feature type="domain" description="GFO/IDH/MocA-like oxidoreductase" evidence="5">
    <location>
        <begin position="130"/>
        <end position="264"/>
    </location>
</feature>
<evidence type="ECO:0000313" key="7">
    <source>
        <dbReference type="Proteomes" id="UP000288547"/>
    </source>
</evidence>
<dbReference type="Proteomes" id="UP000288547">
    <property type="component" value="Unassembled WGS sequence"/>
</dbReference>
<dbReference type="RefSeq" id="WP_128494518.1">
    <property type="nucleotide sequence ID" value="NZ_RZNB01000002.1"/>
</dbReference>
<dbReference type="Gene3D" id="3.30.360.10">
    <property type="entry name" value="Dihydrodipicolinate Reductase, domain 2"/>
    <property type="match status" value="1"/>
</dbReference>
<dbReference type="SUPFAM" id="SSF51735">
    <property type="entry name" value="NAD(P)-binding Rossmann-fold domains"/>
    <property type="match status" value="1"/>
</dbReference>
<dbReference type="PANTHER" id="PTHR43818">
    <property type="entry name" value="BCDNA.GH03377"/>
    <property type="match status" value="1"/>
</dbReference>